<name>A0A5A7RHG0_STRAF</name>
<keyword evidence="2" id="KW-1185">Reference proteome</keyword>
<sequence length="121" mass="12652">MISGSIASSGPTRITSSKIILAERIAAVVEVKEEVEVAEDVCINGDDKKTEEREGEADVGGGGVLVAFVGGDDHDAWGLAEVLRLADVLEEAPIGAGTRVLLGSLRDFLGLRCDGEGLQWC</sequence>
<dbReference type="Proteomes" id="UP000325081">
    <property type="component" value="Unassembled WGS sequence"/>
</dbReference>
<evidence type="ECO:0000313" key="1">
    <source>
        <dbReference type="EMBL" id="GER56548.1"/>
    </source>
</evidence>
<accession>A0A5A7RHG0</accession>
<reference evidence="2" key="1">
    <citation type="journal article" date="2019" name="Curr. Biol.">
        <title>Genome Sequence of Striga asiatica Provides Insight into the Evolution of Plant Parasitism.</title>
        <authorList>
            <person name="Yoshida S."/>
            <person name="Kim S."/>
            <person name="Wafula E.K."/>
            <person name="Tanskanen J."/>
            <person name="Kim Y.M."/>
            <person name="Honaas L."/>
            <person name="Yang Z."/>
            <person name="Spallek T."/>
            <person name="Conn C.E."/>
            <person name="Ichihashi Y."/>
            <person name="Cheong K."/>
            <person name="Cui S."/>
            <person name="Der J.P."/>
            <person name="Gundlach H."/>
            <person name="Jiao Y."/>
            <person name="Hori C."/>
            <person name="Ishida J.K."/>
            <person name="Kasahara H."/>
            <person name="Kiba T."/>
            <person name="Kim M.S."/>
            <person name="Koo N."/>
            <person name="Laohavisit A."/>
            <person name="Lee Y.H."/>
            <person name="Lumba S."/>
            <person name="McCourt P."/>
            <person name="Mortimer J.C."/>
            <person name="Mutuku J.M."/>
            <person name="Nomura T."/>
            <person name="Sasaki-Sekimoto Y."/>
            <person name="Seto Y."/>
            <person name="Wang Y."/>
            <person name="Wakatake T."/>
            <person name="Sakakibara H."/>
            <person name="Demura T."/>
            <person name="Yamaguchi S."/>
            <person name="Yoneyama K."/>
            <person name="Manabe R.I."/>
            <person name="Nelson D.C."/>
            <person name="Schulman A.H."/>
            <person name="Timko M.P."/>
            <person name="dePamphilis C.W."/>
            <person name="Choi D."/>
            <person name="Shirasu K."/>
        </authorList>
    </citation>
    <scope>NUCLEOTIDE SEQUENCE [LARGE SCALE GENOMIC DNA]</scope>
    <source>
        <strain evidence="2">cv. UVA1</strain>
    </source>
</reference>
<organism evidence="1 2">
    <name type="scientific">Striga asiatica</name>
    <name type="common">Asiatic witchweed</name>
    <name type="synonym">Buchnera asiatica</name>
    <dbReference type="NCBI Taxonomy" id="4170"/>
    <lineage>
        <taxon>Eukaryota</taxon>
        <taxon>Viridiplantae</taxon>
        <taxon>Streptophyta</taxon>
        <taxon>Embryophyta</taxon>
        <taxon>Tracheophyta</taxon>
        <taxon>Spermatophyta</taxon>
        <taxon>Magnoliopsida</taxon>
        <taxon>eudicotyledons</taxon>
        <taxon>Gunneridae</taxon>
        <taxon>Pentapetalae</taxon>
        <taxon>asterids</taxon>
        <taxon>lamiids</taxon>
        <taxon>Lamiales</taxon>
        <taxon>Orobanchaceae</taxon>
        <taxon>Buchnereae</taxon>
        <taxon>Striga</taxon>
    </lineage>
</organism>
<comment type="caution">
    <text evidence="1">The sequence shown here is derived from an EMBL/GenBank/DDBJ whole genome shotgun (WGS) entry which is preliminary data.</text>
</comment>
<gene>
    <name evidence="1" type="ORF">STAS_34277</name>
</gene>
<evidence type="ECO:0000313" key="2">
    <source>
        <dbReference type="Proteomes" id="UP000325081"/>
    </source>
</evidence>
<dbReference type="EMBL" id="BKCP01012736">
    <property type="protein sequence ID" value="GER56548.1"/>
    <property type="molecule type" value="Genomic_DNA"/>
</dbReference>
<dbReference type="AlphaFoldDB" id="A0A5A7RHG0"/>
<protein>
    <submittedName>
        <fullName evidence="1">Solute carrier family 12 member 1</fullName>
    </submittedName>
</protein>
<proteinExistence type="predicted"/>